<dbReference type="Proteomes" id="UP001177023">
    <property type="component" value="Unassembled WGS sequence"/>
</dbReference>
<dbReference type="InterPro" id="IPR028884">
    <property type="entry name" value="Trm82"/>
</dbReference>
<dbReference type="PANTHER" id="PTHR16288:SF0">
    <property type="entry name" value="TRNA (GUANINE-N(7)-)-METHYLTRANSFERASE NON-CATALYTIC SUBUNIT WDR4"/>
    <property type="match status" value="1"/>
</dbReference>
<evidence type="ECO:0000256" key="3">
    <source>
        <dbReference type="ARBA" id="ARBA00022694"/>
    </source>
</evidence>
<dbReference type="InterPro" id="IPR001680">
    <property type="entry name" value="WD40_rpt"/>
</dbReference>
<dbReference type="Gene3D" id="2.130.10.10">
    <property type="entry name" value="YVTN repeat-like/Quinoprotein amine dehydrogenase"/>
    <property type="match status" value="1"/>
</dbReference>
<evidence type="ECO:0000256" key="1">
    <source>
        <dbReference type="ARBA" id="ARBA00004123"/>
    </source>
</evidence>
<reference evidence="8" key="1">
    <citation type="submission" date="2023-06" db="EMBL/GenBank/DDBJ databases">
        <authorList>
            <person name="Delattre M."/>
        </authorList>
    </citation>
    <scope>NUCLEOTIDE SEQUENCE</scope>
    <source>
        <strain evidence="8">AF72</strain>
    </source>
</reference>
<evidence type="ECO:0000256" key="6">
    <source>
        <dbReference type="ARBA" id="ARBA00093337"/>
    </source>
</evidence>
<evidence type="ECO:0000256" key="5">
    <source>
        <dbReference type="ARBA" id="ARBA00023242"/>
    </source>
</evidence>
<comment type="subunit">
    <text evidence="7">Forms a heterodimer with the catalytic subunit Mettl1. Interacts with mei-P26 and weakly interacts with bgcn; required for the function or formation of the mei-P26-bgcn-bam-sxl complex. Interacts with nanos; may be involved in mei-P26-dependent derepression of the BMP signaling pathway. Interacts with Myc; the interaction may be mediated by mei-P26 and may be involved in the regulation of ribosome biogenesis.</text>
</comment>
<keyword evidence="3" id="KW-0819">tRNA processing</keyword>
<keyword evidence="5" id="KW-0539">Nucleus</keyword>
<dbReference type="GO" id="GO:0006400">
    <property type="term" value="P:tRNA modification"/>
    <property type="evidence" value="ECO:0007669"/>
    <property type="project" value="TreeGrafter"/>
</dbReference>
<dbReference type="Pfam" id="PF00400">
    <property type="entry name" value="WD40"/>
    <property type="match status" value="2"/>
</dbReference>
<evidence type="ECO:0000313" key="9">
    <source>
        <dbReference type="Proteomes" id="UP001177023"/>
    </source>
</evidence>
<gene>
    <name evidence="8" type="ORF">MSPICULIGERA_LOCUS15603</name>
</gene>
<proteinExistence type="predicted"/>
<dbReference type="GO" id="GO:0043527">
    <property type="term" value="C:tRNA methyltransferase complex"/>
    <property type="evidence" value="ECO:0007669"/>
    <property type="project" value="TreeGrafter"/>
</dbReference>
<keyword evidence="4" id="KW-0677">Repeat</keyword>
<dbReference type="SMART" id="SM00320">
    <property type="entry name" value="WD40"/>
    <property type="match status" value="3"/>
</dbReference>
<organism evidence="8 9">
    <name type="scientific">Mesorhabditis spiculigera</name>
    <dbReference type="NCBI Taxonomy" id="96644"/>
    <lineage>
        <taxon>Eukaryota</taxon>
        <taxon>Metazoa</taxon>
        <taxon>Ecdysozoa</taxon>
        <taxon>Nematoda</taxon>
        <taxon>Chromadorea</taxon>
        <taxon>Rhabditida</taxon>
        <taxon>Rhabditina</taxon>
        <taxon>Rhabditomorpha</taxon>
        <taxon>Rhabditoidea</taxon>
        <taxon>Rhabditidae</taxon>
        <taxon>Mesorhabditinae</taxon>
        <taxon>Mesorhabditis</taxon>
    </lineage>
</organism>
<keyword evidence="9" id="KW-1185">Reference proteome</keyword>
<dbReference type="AlphaFoldDB" id="A0AA36CZL0"/>
<dbReference type="GO" id="GO:0036265">
    <property type="term" value="P:RNA (guanine-N7)-methylation"/>
    <property type="evidence" value="ECO:0007669"/>
    <property type="project" value="InterPro"/>
</dbReference>
<dbReference type="GO" id="GO:0005829">
    <property type="term" value="C:cytosol"/>
    <property type="evidence" value="ECO:0007669"/>
    <property type="project" value="TreeGrafter"/>
</dbReference>
<keyword evidence="2" id="KW-0853">WD repeat</keyword>
<protein>
    <recommendedName>
        <fullName evidence="10">WD repeat-containing protein 4 homolog</fullName>
    </recommendedName>
</protein>
<comment type="caution">
    <text evidence="8">The sequence shown here is derived from an EMBL/GenBank/DDBJ whole genome shotgun (WGS) entry which is preliminary data.</text>
</comment>
<evidence type="ECO:0000256" key="2">
    <source>
        <dbReference type="ARBA" id="ARBA00022574"/>
    </source>
</evidence>
<dbReference type="InterPro" id="IPR036322">
    <property type="entry name" value="WD40_repeat_dom_sf"/>
</dbReference>
<comment type="function">
    <text evidence="6">Required for the Mettl1-dependent formation of N(7)-methylguanine at position 46 (m7G46) in tRNA. In the Mettl1-wuho methyltransferase complex, it is required to stabilize and induce conformational changes of the catalytic subunit. Required for binding of nanos mRNA and repression of translation by the mei-P26-bgcn-bam-sxl complex. May cooperate with mei-P26 and nanos to derepress the BMP signaling pathway. May cooperate with mei-P26 to suppress expression of a subset of microRNAs. May cooperate with mei-P26 to regulate bam expression levels in germline cells during gametogenesis. Required to promote mitosis to meiosis transition during gametogenesis. May regulate germline cell division in part by regulating ribosome biogenesis.</text>
</comment>
<sequence length="365" mass="40536">MSATLGLGCYILTAKANIFLVPEEPEAQIEVLKIPEEATKGADGKDVEDFEIICSTKEVAQSSMFAVGTSAKTCVIYHAKPGQLEVCRWFRVPKAPTSIVFDNRGNVVVGDRSGNVTQYRCTEAHMGRHENDEDCKFEGSPLAGGVTMILDVAFSADFKYLLTADRDEKIKVYRYPDCSAMYAVAFGHTEYVRSVDVYDRTVVSGGGDGRLYLHDLHDGTQLFTTNKLGEKPIRRLSIVEIEGFPNLFVTFEASPKLYVFGLTAKNNLELKDAVEAQSPIVDFHVIADRNSILLLTRDGLDIYNPSDNTTIRRTSSELVEAVTTIAEELSLFKNVTHQNMQEYHERKAKKMANVAEKKAAVKIKS</sequence>
<name>A0AA36CZL0_9BILA</name>
<dbReference type="SUPFAM" id="SSF50978">
    <property type="entry name" value="WD40 repeat-like"/>
    <property type="match status" value="1"/>
</dbReference>
<dbReference type="EMBL" id="CATQJA010002650">
    <property type="protein sequence ID" value="CAJ0577329.1"/>
    <property type="molecule type" value="Genomic_DNA"/>
</dbReference>
<dbReference type="InterPro" id="IPR015943">
    <property type="entry name" value="WD40/YVTN_repeat-like_dom_sf"/>
</dbReference>
<dbReference type="PANTHER" id="PTHR16288">
    <property type="entry name" value="WD40 REPEAT PROTEIN 4"/>
    <property type="match status" value="1"/>
</dbReference>
<accession>A0AA36CZL0</accession>
<evidence type="ECO:0008006" key="10">
    <source>
        <dbReference type="Google" id="ProtNLM"/>
    </source>
</evidence>
<dbReference type="GO" id="GO:0005634">
    <property type="term" value="C:nucleus"/>
    <property type="evidence" value="ECO:0007669"/>
    <property type="project" value="UniProtKB-SubCell"/>
</dbReference>
<evidence type="ECO:0000313" key="8">
    <source>
        <dbReference type="EMBL" id="CAJ0577329.1"/>
    </source>
</evidence>
<feature type="non-terminal residue" evidence="8">
    <location>
        <position position="1"/>
    </location>
</feature>
<evidence type="ECO:0000256" key="7">
    <source>
        <dbReference type="ARBA" id="ARBA00093542"/>
    </source>
</evidence>
<evidence type="ECO:0000256" key="4">
    <source>
        <dbReference type="ARBA" id="ARBA00022737"/>
    </source>
</evidence>
<comment type="subcellular location">
    <subcellularLocation>
        <location evidence="1">Nucleus</location>
    </subcellularLocation>
</comment>